<sequence>MKFSTSKKELQEALQKLSKATPTRTTLPILNCVLINATNKKTTLRTTDLELTIDLEISVSIEEEGSAAVPLKQLYDITSELPETRITIVVDSKNKIEIKTNFGSYDLMGKQKEEFPATPKIDETKKINISGKVFRNIIDSTLFAVSKDDLKPSLTGVLFRFNNNGITAVATDGHRLVKILDQNHKIDTFNGDIVVPKKFLSYLSTHLSDNDILLSVGETHMTATINQDTIISRTINEVFPDYESVIPTDNNKILKTDRESLLGAIRRVSIFSNKSTHQVAFKISKEKFIIKTEDPESSSRAKEEIIGNYNGEDITIGYNGEYLKDVISHVSGDEVIIRLNTPISATLFTGVEEETNKTMLLMPVRLNN</sequence>
<comment type="similarity">
    <text evidence="2">Belongs to the beta sliding clamp family.</text>
</comment>
<evidence type="ECO:0000259" key="10">
    <source>
        <dbReference type="Pfam" id="PF02767"/>
    </source>
</evidence>
<dbReference type="PANTHER" id="PTHR30478">
    <property type="entry name" value="DNA POLYMERASE III SUBUNIT BETA"/>
    <property type="match status" value="1"/>
</dbReference>
<dbReference type="EMBL" id="UINC01000277">
    <property type="protein sequence ID" value="SUZ52497.1"/>
    <property type="molecule type" value="Genomic_DNA"/>
</dbReference>
<keyword evidence="6" id="KW-0235">DNA replication</keyword>
<dbReference type="Pfam" id="PF02767">
    <property type="entry name" value="DNA_pol3_beta_2"/>
    <property type="match status" value="1"/>
</dbReference>
<keyword evidence="4" id="KW-0808">Transferase</keyword>
<proteinExistence type="inferred from homology"/>
<keyword evidence="7" id="KW-0239">DNA-directed DNA polymerase</keyword>
<dbReference type="InterPro" id="IPR022637">
    <property type="entry name" value="DNA_polIII_beta_cen"/>
</dbReference>
<feature type="domain" description="DNA polymerase III beta sliding clamp C-terminal" evidence="11">
    <location>
        <begin position="244"/>
        <end position="364"/>
    </location>
</feature>
<dbReference type="GO" id="GO:0009360">
    <property type="term" value="C:DNA polymerase III complex"/>
    <property type="evidence" value="ECO:0007669"/>
    <property type="project" value="InterPro"/>
</dbReference>
<dbReference type="GO" id="GO:0006271">
    <property type="term" value="P:DNA strand elongation involved in DNA replication"/>
    <property type="evidence" value="ECO:0007669"/>
    <property type="project" value="TreeGrafter"/>
</dbReference>
<dbReference type="InterPro" id="IPR022635">
    <property type="entry name" value="DNA_polIII_beta_C"/>
</dbReference>
<comment type="subcellular location">
    <subcellularLocation>
        <location evidence="1">Cytoplasm</location>
    </subcellularLocation>
</comment>
<name>A0A381ND95_9ZZZZ</name>
<evidence type="ECO:0000259" key="11">
    <source>
        <dbReference type="Pfam" id="PF02768"/>
    </source>
</evidence>
<reference evidence="12" key="1">
    <citation type="submission" date="2018-05" db="EMBL/GenBank/DDBJ databases">
        <authorList>
            <person name="Lanie J.A."/>
            <person name="Ng W.-L."/>
            <person name="Kazmierczak K.M."/>
            <person name="Andrzejewski T.M."/>
            <person name="Davidsen T.M."/>
            <person name="Wayne K.J."/>
            <person name="Tettelin H."/>
            <person name="Glass J.I."/>
            <person name="Rusch D."/>
            <person name="Podicherti R."/>
            <person name="Tsui H.-C.T."/>
            <person name="Winkler M.E."/>
        </authorList>
    </citation>
    <scope>NUCLEOTIDE SEQUENCE</scope>
</reference>
<evidence type="ECO:0000313" key="12">
    <source>
        <dbReference type="EMBL" id="SUZ52497.1"/>
    </source>
</evidence>
<evidence type="ECO:0000259" key="9">
    <source>
        <dbReference type="Pfam" id="PF00712"/>
    </source>
</evidence>
<dbReference type="PANTHER" id="PTHR30478:SF0">
    <property type="entry name" value="BETA SLIDING CLAMP"/>
    <property type="match status" value="1"/>
</dbReference>
<feature type="domain" description="DNA polymerase III beta sliding clamp central" evidence="10">
    <location>
        <begin position="129"/>
        <end position="241"/>
    </location>
</feature>
<dbReference type="Gene3D" id="3.10.150.10">
    <property type="entry name" value="DNA Polymerase III, subunit A, domain 2"/>
    <property type="match status" value="1"/>
</dbReference>
<organism evidence="12">
    <name type="scientific">marine metagenome</name>
    <dbReference type="NCBI Taxonomy" id="408172"/>
    <lineage>
        <taxon>unclassified sequences</taxon>
        <taxon>metagenomes</taxon>
        <taxon>ecological metagenomes</taxon>
    </lineage>
</organism>
<evidence type="ECO:0000256" key="6">
    <source>
        <dbReference type="ARBA" id="ARBA00022705"/>
    </source>
</evidence>
<evidence type="ECO:0000256" key="7">
    <source>
        <dbReference type="ARBA" id="ARBA00022932"/>
    </source>
</evidence>
<evidence type="ECO:0000256" key="3">
    <source>
        <dbReference type="ARBA" id="ARBA00022490"/>
    </source>
</evidence>
<dbReference type="InterPro" id="IPR022634">
    <property type="entry name" value="DNA_polIII_beta_N"/>
</dbReference>
<evidence type="ECO:0008006" key="13">
    <source>
        <dbReference type="Google" id="ProtNLM"/>
    </source>
</evidence>
<evidence type="ECO:0000256" key="5">
    <source>
        <dbReference type="ARBA" id="ARBA00022695"/>
    </source>
</evidence>
<dbReference type="GO" id="GO:0005737">
    <property type="term" value="C:cytoplasm"/>
    <property type="evidence" value="ECO:0007669"/>
    <property type="project" value="UniProtKB-SubCell"/>
</dbReference>
<dbReference type="AlphaFoldDB" id="A0A381ND95"/>
<dbReference type="CDD" id="cd00140">
    <property type="entry name" value="beta_clamp"/>
    <property type="match status" value="1"/>
</dbReference>
<dbReference type="GO" id="GO:0003887">
    <property type="term" value="F:DNA-directed DNA polymerase activity"/>
    <property type="evidence" value="ECO:0007669"/>
    <property type="project" value="UniProtKB-KW"/>
</dbReference>
<dbReference type="Gene3D" id="3.70.10.10">
    <property type="match status" value="1"/>
</dbReference>
<dbReference type="SMART" id="SM00480">
    <property type="entry name" value="POL3Bc"/>
    <property type="match status" value="1"/>
</dbReference>
<dbReference type="NCBIfam" id="TIGR00663">
    <property type="entry name" value="dnan"/>
    <property type="match status" value="1"/>
</dbReference>
<gene>
    <name evidence="12" type="ORF">METZ01_LOCUS5351</name>
</gene>
<keyword evidence="5" id="KW-0548">Nucleotidyltransferase</keyword>
<protein>
    <recommendedName>
        <fullName evidence="13">Beta sliding clamp</fullName>
    </recommendedName>
</protein>
<dbReference type="InterPro" id="IPR001001">
    <property type="entry name" value="DNA_polIII_beta"/>
</dbReference>
<evidence type="ECO:0000256" key="4">
    <source>
        <dbReference type="ARBA" id="ARBA00022679"/>
    </source>
</evidence>
<dbReference type="InterPro" id="IPR046938">
    <property type="entry name" value="DNA_clamp_sf"/>
</dbReference>
<dbReference type="GO" id="GO:0003677">
    <property type="term" value="F:DNA binding"/>
    <property type="evidence" value="ECO:0007669"/>
    <property type="project" value="UniProtKB-KW"/>
</dbReference>
<dbReference type="GO" id="GO:0008408">
    <property type="term" value="F:3'-5' exonuclease activity"/>
    <property type="evidence" value="ECO:0007669"/>
    <property type="project" value="InterPro"/>
</dbReference>
<dbReference type="PIRSF" id="PIRSF000804">
    <property type="entry name" value="DNA_pol_III_b"/>
    <property type="match status" value="1"/>
</dbReference>
<feature type="domain" description="DNA polymerase III beta sliding clamp N-terminal" evidence="9">
    <location>
        <begin position="1"/>
        <end position="118"/>
    </location>
</feature>
<dbReference type="Pfam" id="PF00712">
    <property type="entry name" value="DNA_pol3_beta"/>
    <property type="match status" value="1"/>
</dbReference>
<evidence type="ECO:0000256" key="1">
    <source>
        <dbReference type="ARBA" id="ARBA00004496"/>
    </source>
</evidence>
<dbReference type="SUPFAM" id="SSF55979">
    <property type="entry name" value="DNA clamp"/>
    <property type="match status" value="3"/>
</dbReference>
<dbReference type="Pfam" id="PF02768">
    <property type="entry name" value="DNA_pol3_beta_3"/>
    <property type="match status" value="1"/>
</dbReference>
<evidence type="ECO:0000256" key="8">
    <source>
        <dbReference type="ARBA" id="ARBA00023125"/>
    </source>
</evidence>
<keyword evidence="3" id="KW-0963">Cytoplasm</keyword>
<keyword evidence="8" id="KW-0238">DNA-binding</keyword>
<accession>A0A381ND95</accession>
<evidence type="ECO:0000256" key="2">
    <source>
        <dbReference type="ARBA" id="ARBA00010752"/>
    </source>
</evidence>